<sequence length="203" mass="22762">MPLIKPYFTPALVLLVFSSSLWHVAQPLPMKSEGLITESCVLYANTLLQNITFALTQNNLFSGIDCSKQSVELNTETNTPSVCAPKGSTCSGITTTVFDQESCLKNIVQDLDHYYKFLASHLDSNNLLKTTVLFSLREFMENCFTRSAFTDLTLKQDVEDHPSTYDERLSLCKVLKGFQIRTITINRVVGYVHSGDHTKPVLQ</sequence>
<keyword evidence="3" id="KW-1185">Reference proteome</keyword>
<keyword evidence="1" id="KW-1015">Disulfide bond</keyword>
<comment type="subcellular location">
    <subcellularLocation>
        <location evidence="1">Secreted</location>
    </subcellularLocation>
</comment>
<feature type="signal peptide" evidence="1">
    <location>
        <begin position="1"/>
        <end position="27"/>
    </location>
</feature>
<gene>
    <name evidence="1" type="primary">IL12A</name>
    <name evidence="2" type="ORF">JOB18_024759</name>
</gene>
<dbReference type="GO" id="GO:0005615">
    <property type="term" value="C:extracellular space"/>
    <property type="evidence" value="ECO:0007669"/>
    <property type="project" value="UniProtKB-KW"/>
</dbReference>
<accession>A0AAV6T772</accession>
<dbReference type="Pfam" id="PF03039">
    <property type="entry name" value="IL12"/>
    <property type="match status" value="1"/>
</dbReference>
<dbReference type="GO" id="GO:0008083">
    <property type="term" value="F:growth factor activity"/>
    <property type="evidence" value="ECO:0007669"/>
    <property type="project" value="UniProtKB-KW"/>
</dbReference>
<name>A0AAV6T772_SOLSE</name>
<dbReference type="Proteomes" id="UP000693946">
    <property type="component" value="Linkage Group LG1"/>
</dbReference>
<keyword evidence="1" id="KW-0339">Growth factor</keyword>
<evidence type="ECO:0000313" key="2">
    <source>
        <dbReference type="EMBL" id="KAG7525277.1"/>
    </source>
</evidence>
<dbReference type="InterPro" id="IPR004281">
    <property type="entry name" value="IL-12_alpha"/>
</dbReference>
<protein>
    <recommendedName>
        <fullName evidence="1">Interleukin-12 subunit alpha</fullName>
        <shortName evidence="1">IL-12A</shortName>
    </recommendedName>
</protein>
<dbReference type="EMBL" id="JAGKHQ010000001">
    <property type="protein sequence ID" value="KAG7525277.1"/>
    <property type="molecule type" value="Genomic_DNA"/>
</dbReference>
<evidence type="ECO:0000256" key="1">
    <source>
        <dbReference type="RuleBase" id="RU363133"/>
    </source>
</evidence>
<feature type="chain" id="PRO_5043086314" description="Interleukin-12 subunit alpha" evidence="1">
    <location>
        <begin position="28"/>
        <end position="203"/>
    </location>
</feature>
<organism evidence="2 3">
    <name type="scientific">Solea senegalensis</name>
    <name type="common">Senegalese sole</name>
    <dbReference type="NCBI Taxonomy" id="28829"/>
    <lineage>
        <taxon>Eukaryota</taxon>
        <taxon>Metazoa</taxon>
        <taxon>Chordata</taxon>
        <taxon>Craniata</taxon>
        <taxon>Vertebrata</taxon>
        <taxon>Euteleostomi</taxon>
        <taxon>Actinopterygii</taxon>
        <taxon>Neopterygii</taxon>
        <taxon>Teleostei</taxon>
        <taxon>Neoteleostei</taxon>
        <taxon>Acanthomorphata</taxon>
        <taxon>Carangaria</taxon>
        <taxon>Pleuronectiformes</taxon>
        <taxon>Pleuronectoidei</taxon>
        <taxon>Soleidae</taxon>
        <taxon>Solea</taxon>
    </lineage>
</organism>
<dbReference type="GO" id="GO:0005125">
    <property type="term" value="F:cytokine activity"/>
    <property type="evidence" value="ECO:0007669"/>
    <property type="project" value="UniProtKB-KW"/>
</dbReference>
<reference evidence="2 3" key="1">
    <citation type="journal article" date="2021" name="Sci. Rep.">
        <title>Chromosome anchoring in Senegalese sole (Solea senegalensis) reveals sex-associated markers and genome rearrangements in flatfish.</title>
        <authorList>
            <person name="Guerrero-Cozar I."/>
            <person name="Gomez-Garrido J."/>
            <person name="Berbel C."/>
            <person name="Martinez-Blanch J.F."/>
            <person name="Alioto T."/>
            <person name="Claros M.G."/>
            <person name="Gagnaire P.A."/>
            <person name="Manchado M."/>
        </authorList>
    </citation>
    <scope>NUCLEOTIDE SEQUENCE [LARGE SCALE GENOMIC DNA]</scope>
    <source>
        <strain evidence="2">Sse05_10M</strain>
    </source>
</reference>
<proteinExistence type="inferred from homology"/>
<comment type="subunit">
    <text evidence="1">Heterodimer with IL12B; disulfide-linked. The heterodimer is known as interleukin IL-12.</text>
</comment>
<comment type="similarity">
    <text evidence="1">Belongs to the IL-6 superfamily.</text>
</comment>
<dbReference type="GO" id="GO:0005143">
    <property type="term" value="F:interleukin-12 receptor binding"/>
    <property type="evidence" value="ECO:0007669"/>
    <property type="project" value="InterPro"/>
</dbReference>
<keyword evidence="1" id="KW-0964">Secreted</keyword>
<keyword evidence="1" id="KW-0732">Signal</keyword>
<dbReference type="GO" id="GO:0006955">
    <property type="term" value="P:immune response"/>
    <property type="evidence" value="ECO:0007669"/>
    <property type="project" value="InterPro"/>
</dbReference>
<dbReference type="AlphaFoldDB" id="A0AAV6T772"/>
<evidence type="ECO:0000313" key="3">
    <source>
        <dbReference type="Proteomes" id="UP000693946"/>
    </source>
</evidence>
<comment type="caution">
    <text evidence="2">The sequence shown here is derived from an EMBL/GenBank/DDBJ whole genome shotgun (WGS) entry which is preliminary data.</text>
</comment>
<keyword evidence="1" id="KW-0202">Cytokine</keyword>